<reference evidence="1 2" key="1">
    <citation type="submission" date="2018-08" db="EMBL/GenBank/DDBJ databases">
        <authorList>
            <person name="Khan S.A."/>
        </authorList>
    </citation>
    <scope>NUCLEOTIDE SEQUENCE [LARGE SCALE GENOMIC DNA]</scope>
    <source>
        <strain evidence="1 2">GTF-13</strain>
    </source>
</reference>
<protein>
    <submittedName>
        <fullName evidence="1">Uncharacterized protein</fullName>
    </submittedName>
</protein>
<evidence type="ECO:0000313" key="2">
    <source>
        <dbReference type="Proteomes" id="UP000280792"/>
    </source>
</evidence>
<proteinExistence type="predicted"/>
<dbReference type="EMBL" id="QWEZ01000002">
    <property type="protein sequence ID" value="RRJ83402.1"/>
    <property type="molecule type" value="Genomic_DNA"/>
</dbReference>
<dbReference type="AlphaFoldDB" id="A0A3P3VKY3"/>
<dbReference type="RefSeq" id="WP_125018068.1">
    <property type="nucleotide sequence ID" value="NZ_QWEZ01000002.1"/>
</dbReference>
<dbReference type="Proteomes" id="UP000280792">
    <property type="component" value="Unassembled WGS sequence"/>
</dbReference>
<reference evidence="1 2" key="2">
    <citation type="submission" date="2018-12" db="EMBL/GenBank/DDBJ databases">
        <title>Simiduia agarivorans gen. nov., sp. nov., a marine, agarolytic bacterium isolated from shallow coastal water from Keelung, Taiwan.</title>
        <authorList>
            <person name="Shieh W.Y."/>
        </authorList>
    </citation>
    <scope>NUCLEOTIDE SEQUENCE [LARGE SCALE GENOMIC DNA]</scope>
    <source>
        <strain evidence="1 2">GTF-13</strain>
    </source>
</reference>
<evidence type="ECO:0000313" key="1">
    <source>
        <dbReference type="EMBL" id="RRJ83402.1"/>
    </source>
</evidence>
<gene>
    <name evidence="1" type="ORF">D0544_16435</name>
</gene>
<accession>A0A3P3VKY3</accession>
<keyword evidence="2" id="KW-1185">Reference proteome</keyword>
<name>A0A3P3VKY3_9GAMM</name>
<comment type="caution">
    <text evidence="1">The sequence shown here is derived from an EMBL/GenBank/DDBJ whole genome shotgun (WGS) entry which is preliminary data.</text>
</comment>
<organism evidence="1 2">
    <name type="scientific">Aestuariirhabdus litorea</name>
    <dbReference type="NCBI Taxonomy" id="2528527"/>
    <lineage>
        <taxon>Bacteria</taxon>
        <taxon>Pseudomonadati</taxon>
        <taxon>Pseudomonadota</taxon>
        <taxon>Gammaproteobacteria</taxon>
        <taxon>Oceanospirillales</taxon>
        <taxon>Aestuariirhabdaceae</taxon>
        <taxon>Aestuariirhabdus</taxon>
    </lineage>
</organism>
<sequence length="125" mass="13989">MNREQYLRFCRRPGIFSESALRLTFKVLRKPRPRLALRIQNILNGVSVPRPTGEGCESLSEHFRVQLSAEELELVVSCLAKAGGWGSGTCPGQQVMLKALLEDWRRLANSHDSEQLAGAQTPTQQ</sequence>